<evidence type="ECO:0000313" key="4">
    <source>
        <dbReference type="Proteomes" id="UP000019149"/>
    </source>
</evidence>
<dbReference type="CTD" id="36346163"/>
<protein>
    <submittedName>
        <fullName evidence="3">Uncharacterized protein</fullName>
    </submittedName>
</protein>
<accession>W6U2A9</accession>
<sequence>MRHIRMTDASGLSHTAQTEHDYIAEAVFVHGCLRVNEENFYINQPISRLRIEILPPVQLLTFSQEENEEDLRLYEPASFDPYGGEPRHSTPIHSFPEEKIDIHVEDIPVDMNDAIRANIMQIVRYIEKNNYSTSQDRVWEEFGIALGVGSGLGAKVGLLVSGMSSGLSQSQVVSAIMDAISALRTVNGGANYQPLEEIELEELVNRVQEEAPTTVLNEEESPQPSTSGQVEEEPVEQTVRKRAKVGDDIPMENIQASTSEYVHPSKIPKHLPAAVKTRLRRLEYEVTMTRRNYETMKKHIFTEYEQKFNIHRNSMNNDPVKYTEDLLHRRHWTPEEIEAFDKFDYNWPIRQRDWWKVKGDLELMVKLYKKYEHSLDMLYQLGQIHKIEYLLAIVFLFLMGGRRSRNQLMVKRKKS</sequence>
<keyword evidence="4" id="KW-1185">Reference proteome</keyword>
<evidence type="ECO:0000313" key="3">
    <source>
        <dbReference type="EMBL" id="EUB54686.1"/>
    </source>
</evidence>
<feature type="transmembrane region" description="Helical" evidence="2">
    <location>
        <begin position="387"/>
        <end position="404"/>
    </location>
</feature>
<dbReference type="EMBL" id="APAU02000221">
    <property type="protein sequence ID" value="EUB54686.1"/>
    <property type="molecule type" value="Genomic_DNA"/>
</dbReference>
<reference evidence="3 4" key="1">
    <citation type="journal article" date="2013" name="Nat. Genet.">
        <title>The genome of the hydatid tapeworm Echinococcus granulosus.</title>
        <authorList>
            <person name="Zheng H."/>
            <person name="Zhang W."/>
            <person name="Zhang L."/>
            <person name="Zhang Z."/>
            <person name="Li J."/>
            <person name="Lu G."/>
            <person name="Zhu Y."/>
            <person name="Wang Y."/>
            <person name="Huang Y."/>
            <person name="Liu J."/>
            <person name="Kang H."/>
            <person name="Chen J."/>
            <person name="Wang L."/>
            <person name="Chen A."/>
            <person name="Yu S."/>
            <person name="Gao Z."/>
            <person name="Jin L."/>
            <person name="Gu W."/>
            <person name="Wang Z."/>
            <person name="Zhao L."/>
            <person name="Shi B."/>
            <person name="Wen H."/>
            <person name="Lin R."/>
            <person name="Jones M.K."/>
            <person name="Brejova B."/>
            <person name="Vinar T."/>
            <person name="Zhao G."/>
            <person name="McManus D.P."/>
            <person name="Chen Z."/>
            <person name="Zhou Y."/>
            <person name="Wang S."/>
        </authorList>
    </citation>
    <scope>NUCLEOTIDE SEQUENCE [LARGE SCALE GENOMIC DNA]</scope>
</reference>
<keyword evidence="2" id="KW-1133">Transmembrane helix</keyword>
<proteinExistence type="predicted"/>
<keyword evidence="2" id="KW-0472">Membrane</keyword>
<dbReference type="Proteomes" id="UP000019149">
    <property type="component" value="Unassembled WGS sequence"/>
</dbReference>
<dbReference type="KEGG" id="egl:EGR_10448"/>
<evidence type="ECO:0000256" key="1">
    <source>
        <dbReference type="SAM" id="MobiDB-lite"/>
    </source>
</evidence>
<gene>
    <name evidence="3" type="ORF">EGR_10448</name>
</gene>
<evidence type="ECO:0000256" key="2">
    <source>
        <dbReference type="SAM" id="Phobius"/>
    </source>
</evidence>
<organism evidence="3 4">
    <name type="scientific">Echinococcus granulosus</name>
    <name type="common">Hydatid tapeworm</name>
    <dbReference type="NCBI Taxonomy" id="6210"/>
    <lineage>
        <taxon>Eukaryota</taxon>
        <taxon>Metazoa</taxon>
        <taxon>Spiralia</taxon>
        <taxon>Lophotrochozoa</taxon>
        <taxon>Platyhelminthes</taxon>
        <taxon>Cestoda</taxon>
        <taxon>Eucestoda</taxon>
        <taxon>Cyclophyllidea</taxon>
        <taxon>Taeniidae</taxon>
        <taxon>Echinococcus</taxon>
        <taxon>Echinococcus granulosus group</taxon>
    </lineage>
</organism>
<dbReference type="GeneID" id="36346163"/>
<feature type="region of interest" description="Disordered" evidence="1">
    <location>
        <begin position="212"/>
        <end position="244"/>
    </location>
</feature>
<keyword evidence="2" id="KW-0812">Transmembrane</keyword>
<comment type="caution">
    <text evidence="3">The sequence shown here is derived from an EMBL/GenBank/DDBJ whole genome shotgun (WGS) entry which is preliminary data.</text>
</comment>
<dbReference type="RefSeq" id="XP_024345882.1">
    <property type="nucleotide sequence ID" value="XM_024499697.1"/>
</dbReference>
<name>W6U2A9_ECHGR</name>
<dbReference type="AlphaFoldDB" id="W6U2A9"/>